<feature type="transmembrane region" description="Helical" evidence="1">
    <location>
        <begin position="6"/>
        <end position="25"/>
    </location>
</feature>
<organism evidence="2 3">
    <name type="scientific">Rhododendron griersonianum</name>
    <dbReference type="NCBI Taxonomy" id="479676"/>
    <lineage>
        <taxon>Eukaryota</taxon>
        <taxon>Viridiplantae</taxon>
        <taxon>Streptophyta</taxon>
        <taxon>Embryophyta</taxon>
        <taxon>Tracheophyta</taxon>
        <taxon>Spermatophyta</taxon>
        <taxon>Magnoliopsida</taxon>
        <taxon>eudicotyledons</taxon>
        <taxon>Gunneridae</taxon>
        <taxon>Pentapetalae</taxon>
        <taxon>asterids</taxon>
        <taxon>Ericales</taxon>
        <taxon>Ericaceae</taxon>
        <taxon>Ericoideae</taxon>
        <taxon>Rhodoreae</taxon>
        <taxon>Rhododendron</taxon>
    </lineage>
</organism>
<dbReference type="EMBL" id="JACTNZ010000011">
    <property type="protein sequence ID" value="KAG5524323.1"/>
    <property type="molecule type" value="Genomic_DNA"/>
</dbReference>
<name>A0AAV6I9S3_9ERIC</name>
<keyword evidence="1" id="KW-1133">Transmembrane helix</keyword>
<gene>
    <name evidence="2" type="ORF">RHGRI_031108</name>
</gene>
<keyword evidence="1" id="KW-0472">Membrane</keyword>
<keyword evidence="3" id="KW-1185">Reference proteome</keyword>
<reference evidence="2" key="1">
    <citation type="submission" date="2020-08" db="EMBL/GenBank/DDBJ databases">
        <title>Plant Genome Project.</title>
        <authorList>
            <person name="Zhang R.-G."/>
        </authorList>
    </citation>
    <scope>NUCLEOTIDE SEQUENCE</scope>
    <source>
        <strain evidence="2">WSP0</strain>
        <tissue evidence="2">Leaf</tissue>
    </source>
</reference>
<sequence>MYVVVVTQIFSACFLIVVVFGVAVIERWPVHAPFVHWDLERNASSTNPKAGIYYLETAQDQWVDCVTGISGQGKHKTYKPFDGFLQEYHSVDHCWSLSSVDIPQASDDTFLIMVRPHGFCLGMNIELGQLRKSVHFLLAFRFGWVCVTIFAHCAPVHSTILVFCAPVHGGSCVDVLLPLVGVRCWCQNRPVWGSEFVDSYLFNGCLFWLPLHCFLSLSYLLAWSNLLPSLVSEDRDSLGVDVVVVASCNRMVVHAPFVRWDLDWDASSTKPRAGIYYLETAQGQRVDCVASISRQGKHNTYKPFDGFLQEYHNILPLSTALEWNFRCQLAAWLDGIIYHSFLWYNEQGTATPYPIAMVLEYVFCSVSHTMCGALLELKLH</sequence>
<dbReference type="Proteomes" id="UP000823749">
    <property type="component" value="Chromosome 11"/>
</dbReference>
<evidence type="ECO:0000313" key="3">
    <source>
        <dbReference type="Proteomes" id="UP000823749"/>
    </source>
</evidence>
<evidence type="ECO:0000313" key="2">
    <source>
        <dbReference type="EMBL" id="KAG5524323.1"/>
    </source>
</evidence>
<keyword evidence="1" id="KW-0812">Transmembrane</keyword>
<accession>A0AAV6I9S3</accession>
<comment type="caution">
    <text evidence="2">The sequence shown here is derived from an EMBL/GenBank/DDBJ whole genome shotgun (WGS) entry which is preliminary data.</text>
</comment>
<dbReference type="AlphaFoldDB" id="A0AAV6I9S3"/>
<protein>
    <submittedName>
        <fullName evidence="2">Uncharacterized protein</fullName>
    </submittedName>
</protein>
<proteinExistence type="predicted"/>
<evidence type="ECO:0000256" key="1">
    <source>
        <dbReference type="SAM" id="Phobius"/>
    </source>
</evidence>